<dbReference type="OMA" id="RAFFEMD"/>
<reference evidence="3" key="1">
    <citation type="submission" date="2021-02" db="EMBL/GenBank/DDBJ databases">
        <authorList>
            <person name="Dougan E. K."/>
            <person name="Rhodes N."/>
            <person name="Thang M."/>
            <person name="Chan C."/>
        </authorList>
    </citation>
    <scope>NUCLEOTIDE SEQUENCE</scope>
</reference>
<evidence type="ECO:0008006" key="5">
    <source>
        <dbReference type="Google" id="ProtNLM"/>
    </source>
</evidence>
<keyword evidence="2" id="KW-0812">Transmembrane</keyword>
<feature type="transmembrane region" description="Helical" evidence="2">
    <location>
        <begin position="402"/>
        <end position="422"/>
    </location>
</feature>
<feature type="compositionally biased region" description="Acidic residues" evidence="1">
    <location>
        <begin position="255"/>
        <end position="264"/>
    </location>
</feature>
<dbReference type="OrthoDB" id="7459479at2759"/>
<feature type="region of interest" description="Disordered" evidence="1">
    <location>
        <begin position="138"/>
        <end position="164"/>
    </location>
</feature>
<keyword evidence="4" id="KW-1185">Reference proteome</keyword>
<dbReference type="PANTHER" id="PTHR36971">
    <property type="entry name" value="UNNAMED PRODUCT"/>
    <property type="match status" value="1"/>
</dbReference>
<organism evidence="3 4">
    <name type="scientific">Polarella glacialis</name>
    <name type="common">Dinoflagellate</name>
    <dbReference type="NCBI Taxonomy" id="89957"/>
    <lineage>
        <taxon>Eukaryota</taxon>
        <taxon>Sar</taxon>
        <taxon>Alveolata</taxon>
        <taxon>Dinophyceae</taxon>
        <taxon>Suessiales</taxon>
        <taxon>Suessiaceae</taxon>
        <taxon>Polarella</taxon>
    </lineage>
</organism>
<evidence type="ECO:0000313" key="4">
    <source>
        <dbReference type="Proteomes" id="UP000654075"/>
    </source>
</evidence>
<evidence type="ECO:0000256" key="1">
    <source>
        <dbReference type="SAM" id="MobiDB-lite"/>
    </source>
</evidence>
<accession>A0A813E0A7</accession>
<evidence type="ECO:0000256" key="2">
    <source>
        <dbReference type="SAM" id="Phobius"/>
    </source>
</evidence>
<feature type="compositionally biased region" description="Basic and acidic residues" evidence="1">
    <location>
        <begin position="270"/>
        <end position="280"/>
    </location>
</feature>
<comment type="caution">
    <text evidence="3">The sequence shown here is derived from an EMBL/GenBank/DDBJ whole genome shotgun (WGS) entry which is preliminary data.</text>
</comment>
<protein>
    <recommendedName>
        <fullName evidence="5">Methyltransferase domain-containing protein</fullName>
    </recommendedName>
</protein>
<dbReference type="PANTHER" id="PTHR36971:SF3">
    <property type="entry name" value="C3H1-TYPE DOMAIN-CONTAINING PROTEIN"/>
    <property type="match status" value="1"/>
</dbReference>
<dbReference type="EMBL" id="CAJNNV010005466">
    <property type="protein sequence ID" value="CAE8592107.1"/>
    <property type="molecule type" value="Genomic_DNA"/>
</dbReference>
<feature type="region of interest" description="Disordered" evidence="1">
    <location>
        <begin position="223"/>
        <end position="280"/>
    </location>
</feature>
<name>A0A813E0A7_POLGL</name>
<gene>
    <name evidence="3" type="ORF">PGLA1383_LOCUS10765</name>
</gene>
<keyword evidence="2" id="KW-1133">Transmembrane helix</keyword>
<keyword evidence="2" id="KW-0472">Membrane</keyword>
<evidence type="ECO:0000313" key="3">
    <source>
        <dbReference type="EMBL" id="CAE8592107.1"/>
    </source>
</evidence>
<dbReference type="AlphaFoldDB" id="A0A813E0A7"/>
<proteinExistence type="predicted"/>
<feature type="non-terminal residue" evidence="3">
    <location>
        <position position="547"/>
    </location>
</feature>
<sequence length="547" mass="58868">MAAGPTGSAALTLPQAYHFAASKHGAFCAQHLEEGKCFFDHPPASMVGGGDAGSSHPVRRLGSWDSRTAVLRRWLIQEFGLELLRSGTGVMEVAAGKGQLSFELLHVDAVPAFAFEPLPLELQDCLRRLKWGFYKPKSASKPEETACSAAGAQEEEEAGSAPPPLELEHIRAPFAFSAAAAAEGGLATCPSSGPRRTEAPWSLFVPALLDEAAFAAARAQAAAMSRQGRKPESHAQEQDTEGAAAVAEAAHAEGADSEASDTEESGPHGPGDDQATHEPGDAAGVEVDLDRARALVESCSIVVGLHPDEATEAAVDFALAAGKPFAVVPCCVHSRVFPHRSRKNGLPVRSFESFVSYLREKDEGVQVLELPFRGRATLLYHYGRQSQRVGMSQFFLSAASRLFRWALGFILLASIGGVLLIVSRVLCNFSVGSVPEALRREPSGPVEALVQALWYGVPWHCSKVAMQCRAYRRGRHERRRKRSERGFRCFRCLRSVGTVLKTFLAPLSAVLLTVAKLFQVLQLSARLCARWASPKYVTAAGPPTPLR</sequence>
<dbReference type="Proteomes" id="UP000654075">
    <property type="component" value="Unassembled WGS sequence"/>
</dbReference>